<dbReference type="EMBL" id="JAVRRD010000056">
    <property type="protein sequence ID" value="KAK5043590.1"/>
    <property type="molecule type" value="Genomic_DNA"/>
</dbReference>
<dbReference type="Proteomes" id="UP001358417">
    <property type="component" value="Unassembled WGS sequence"/>
</dbReference>
<evidence type="ECO:0000313" key="7">
    <source>
        <dbReference type="Proteomes" id="UP001358417"/>
    </source>
</evidence>
<accession>A0AAV9MSE1</accession>
<proteinExistence type="inferred from homology"/>
<protein>
    <recommendedName>
        <fullName evidence="4">Mediator of RNA polymerase II transcription subunit 11</fullName>
    </recommendedName>
    <alternativeName>
        <fullName evidence="4">Mediator complex subunit 11</fullName>
    </alternativeName>
</protein>
<sequence length="189" mass="20406">MEVDSLYSSPTSRPTAPLISPAQRITELNEIDQSISTLLSAASDAIGVLSNSPPSGVARNPLHDSTTARSTFTEAASTYFSTLSSIQVRLRRQVYALEEAHLVKPGDEADARRGRKFAGDTGVSRVGGGSLDPSWLNARVSDDVAEGMKLEMLSRTVDFIKRSERNAESQSESTTSRLSPRATKDPNIH</sequence>
<dbReference type="Gene3D" id="1.10.287.3490">
    <property type="match status" value="1"/>
</dbReference>
<organism evidence="6 7">
    <name type="scientific">Exophiala bonariae</name>
    <dbReference type="NCBI Taxonomy" id="1690606"/>
    <lineage>
        <taxon>Eukaryota</taxon>
        <taxon>Fungi</taxon>
        <taxon>Dikarya</taxon>
        <taxon>Ascomycota</taxon>
        <taxon>Pezizomycotina</taxon>
        <taxon>Eurotiomycetes</taxon>
        <taxon>Chaetothyriomycetidae</taxon>
        <taxon>Chaetothyriales</taxon>
        <taxon>Herpotrichiellaceae</taxon>
        <taxon>Exophiala</taxon>
    </lineage>
</organism>
<comment type="function">
    <text evidence="4">Component of the Mediator complex, a coactivator involved in the regulated transcription of nearly all RNA polymerase II-dependent genes. Mediator functions as a bridge to convey information from gene-specific regulatory proteins to the basal RNA polymerase II transcription machinery. Mediator is recruited to promoters by direct interactions with regulatory proteins and serves as a scaffold for the assembly of a functional pre-initiation complex with RNA polymerase II and the general transcription factors.</text>
</comment>
<feature type="compositionally biased region" description="Polar residues" evidence="5">
    <location>
        <begin position="1"/>
        <end position="14"/>
    </location>
</feature>
<feature type="region of interest" description="Disordered" evidence="5">
    <location>
        <begin position="1"/>
        <end position="21"/>
    </location>
</feature>
<evidence type="ECO:0000256" key="5">
    <source>
        <dbReference type="SAM" id="MobiDB-lite"/>
    </source>
</evidence>
<keyword evidence="4" id="KW-0805">Transcription regulation</keyword>
<dbReference type="AlphaFoldDB" id="A0AAV9MSE1"/>
<name>A0AAV9MSE1_9EURO</name>
<dbReference type="GO" id="GO:0003712">
    <property type="term" value="F:transcription coregulator activity"/>
    <property type="evidence" value="ECO:0007669"/>
    <property type="project" value="InterPro"/>
</dbReference>
<evidence type="ECO:0000256" key="4">
    <source>
        <dbReference type="RuleBase" id="RU364147"/>
    </source>
</evidence>
<evidence type="ECO:0000256" key="2">
    <source>
        <dbReference type="ARBA" id="ARBA00008186"/>
    </source>
</evidence>
<dbReference type="GO" id="GO:0016592">
    <property type="term" value="C:mediator complex"/>
    <property type="evidence" value="ECO:0007669"/>
    <property type="project" value="InterPro"/>
</dbReference>
<gene>
    <name evidence="4" type="primary">MED11</name>
    <name evidence="6" type="ORF">LTR84_011397</name>
</gene>
<reference evidence="6 7" key="1">
    <citation type="submission" date="2023-08" db="EMBL/GenBank/DDBJ databases">
        <title>Black Yeasts Isolated from many extreme environments.</title>
        <authorList>
            <person name="Coleine C."/>
            <person name="Stajich J.E."/>
            <person name="Selbmann L."/>
        </authorList>
    </citation>
    <scope>NUCLEOTIDE SEQUENCE [LARGE SCALE GENOMIC DNA]</scope>
    <source>
        <strain evidence="6 7">CCFEE 5792</strain>
    </source>
</reference>
<dbReference type="GO" id="GO:0006357">
    <property type="term" value="P:regulation of transcription by RNA polymerase II"/>
    <property type="evidence" value="ECO:0007669"/>
    <property type="project" value="InterPro"/>
</dbReference>
<comment type="subunit">
    <text evidence="4">Component of the Mediator complex.</text>
</comment>
<feature type="region of interest" description="Disordered" evidence="5">
    <location>
        <begin position="161"/>
        <end position="189"/>
    </location>
</feature>
<comment type="similarity">
    <text evidence="2 4">Belongs to the Mediator complex subunit 11 family.</text>
</comment>
<keyword evidence="4" id="KW-0010">Activator</keyword>
<evidence type="ECO:0000256" key="1">
    <source>
        <dbReference type="ARBA" id="ARBA00004123"/>
    </source>
</evidence>
<dbReference type="Pfam" id="PF10280">
    <property type="entry name" value="Med11"/>
    <property type="match status" value="1"/>
</dbReference>
<keyword evidence="3 4" id="KW-0539">Nucleus</keyword>
<keyword evidence="4" id="KW-0804">Transcription</keyword>
<comment type="subcellular location">
    <subcellularLocation>
        <location evidence="1 4">Nucleus</location>
    </subcellularLocation>
</comment>
<keyword evidence="7" id="KW-1185">Reference proteome</keyword>
<evidence type="ECO:0000256" key="3">
    <source>
        <dbReference type="ARBA" id="ARBA00023242"/>
    </source>
</evidence>
<dbReference type="InterPro" id="IPR019404">
    <property type="entry name" value="Mediator_Med11"/>
</dbReference>
<evidence type="ECO:0000313" key="6">
    <source>
        <dbReference type="EMBL" id="KAK5043590.1"/>
    </source>
</evidence>
<comment type="caution">
    <text evidence="6">The sequence shown here is derived from an EMBL/GenBank/DDBJ whole genome shotgun (WGS) entry which is preliminary data.</text>
</comment>
<feature type="compositionally biased region" description="Polar residues" evidence="5">
    <location>
        <begin position="168"/>
        <end position="178"/>
    </location>
</feature>